<dbReference type="SFLD" id="SFLDS00003">
    <property type="entry name" value="Haloacid_Dehalogenase"/>
    <property type="match status" value="1"/>
</dbReference>
<reference evidence="5" key="1">
    <citation type="submission" date="2018-05" db="EMBL/GenBank/DDBJ databases">
        <authorList>
            <person name="Lanie J.A."/>
            <person name="Ng W.-L."/>
            <person name="Kazmierczak K.M."/>
            <person name="Andrzejewski T.M."/>
            <person name="Davidsen T.M."/>
            <person name="Wayne K.J."/>
            <person name="Tettelin H."/>
            <person name="Glass J.I."/>
            <person name="Rusch D."/>
            <person name="Podicherti R."/>
            <person name="Tsui H.-C.T."/>
            <person name="Winkler M.E."/>
        </authorList>
    </citation>
    <scope>NUCLEOTIDE SEQUENCE</scope>
</reference>
<dbReference type="Gene3D" id="3.40.50.1000">
    <property type="entry name" value="HAD superfamily/HAD-like"/>
    <property type="match status" value="1"/>
</dbReference>
<dbReference type="EMBL" id="UINC01002446">
    <property type="protein sequence ID" value="SUZ96756.1"/>
    <property type="molecule type" value="Genomic_DNA"/>
</dbReference>
<protein>
    <recommendedName>
        <fullName evidence="6">HAD family hydrolase</fullName>
    </recommendedName>
</protein>
<evidence type="ECO:0000256" key="4">
    <source>
        <dbReference type="ARBA" id="ARBA00022842"/>
    </source>
</evidence>
<sequence>MVSIDRAAVTFDLWNTLIFEFDNKLNSRKRRELRTEYALDALRGLGESLEWVKFHETFGDLADEITAGHDGGTDAHFHKWVELGLSLIDPDLPHRLGGSGITHVGDAIDKAFLDCPPLLLEGSLEILNQVHSRGLMIGLITNTGMTSSGAFTAWFAELGLLPVFDHMVFSNDLAIAKPNHLIFDVTLEALGVIPRRVIHVGDNIHTDVAGAAAAGITTVWVSGSAQTDLTFAVKPDFTLQTILELLPIVDRWLESLDR</sequence>
<name>A0A381RY24_9ZZZZ</name>
<comment type="cofactor">
    <cofactor evidence="1">
        <name>Mg(2+)</name>
        <dbReference type="ChEBI" id="CHEBI:18420"/>
    </cofactor>
</comment>
<dbReference type="PANTHER" id="PTHR46470">
    <property type="entry name" value="N-ACYLNEURAMINATE-9-PHOSPHATASE"/>
    <property type="match status" value="1"/>
</dbReference>
<evidence type="ECO:0000256" key="3">
    <source>
        <dbReference type="ARBA" id="ARBA00022801"/>
    </source>
</evidence>
<keyword evidence="2" id="KW-0479">Metal-binding</keyword>
<dbReference type="InterPro" id="IPR023214">
    <property type="entry name" value="HAD_sf"/>
</dbReference>
<dbReference type="NCBIfam" id="TIGR01509">
    <property type="entry name" value="HAD-SF-IA-v3"/>
    <property type="match status" value="1"/>
</dbReference>
<evidence type="ECO:0000256" key="1">
    <source>
        <dbReference type="ARBA" id="ARBA00001946"/>
    </source>
</evidence>
<dbReference type="Pfam" id="PF00702">
    <property type="entry name" value="Hydrolase"/>
    <property type="match status" value="1"/>
</dbReference>
<keyword evidence="4" id="KW-0460">Magnesium</keyword>
<evidence type="ECO:0000256" key="2">
    <source>
        <dbReference type="ARBA" id="ARBA00022723"/>
    </source>
</evidence>
<dbReference type="InterPro" id="IPR051400">
    <property type="entry name" value="HAD-like_hydrolase"/>
</dbReference>
<dbReference type="InterPro" id="IPR006439">
    <property type="entry name" value="HAD-SF_hydro_IA"/>
</dbReference>
<dbReference type="GO" id="GO:0046872">
    <property type="term" value="F:metal ion binding"/>
    <property type="evidence" value="ECO:0007669"/>
    <property type="project" value="UniProtKB-KW"/>
</dbReference>
<proteinExistence type="predicted"/>
<dbReference type="PRINTS" id="PR00413">
    <property type="entry name" value="HADHALOGNASE"/>
</dbReference>
<dbReference type="InterPro" id="IPR036412">
    <property type="entry name" value="HAD-like_sf"/>
</dbReference>
<evidence type="ECO:0000313" key="5">
    <source>
        <dbReference type="EMBL" id="SUZ96756.1"/>
    </source>
</evidence>
<dbReference type="NCBIfam" id="TIGR01549">
    <property type="entry name" value="HAD-SF-IA-v1"/>
    <property type="match status" value="1"/>
</dbReference>
<dbReference type="Gene3D" id="1.10.150.400">
    <property type="match status" value="1"/>
</dbReference>
<accession>A0A381RY24</accession>
<dbReference type="GO" id="GO:0044281">
    <property type="term" value="P:small molecule metabolic process"/>
    <property type="evidence" value="ECO:0007669"/>
    <property type="project" value="UniProtKB-ARBA"/>
</dbReference>
<dbReference type="PANTHER" id="PTHR46470:SF2">
    <property type="entry name" value="GLYCERALDEHYDE 3-PHOSPHATE PHOSPHATASE"/>
    <property type="match status" value="1"/>
</dbReference>
<dbReference type="AlphaFoldDB" id="A0A381RY24"/>
<dbReference type="SFLD" id="SFLDG01129">
    <property type="entry name" value="C1.5:_HAD__Beta-PGM__Phosphata"/>
    <property type="match status" value="1"/>
</dbReference>
<gene>
    <name evidence="5" type="ORF">METZ01_LOCUS49610</name>
</gene>
<keyword evidence="3" id="KW-0378">Hydrolase</keyword>
<dbReference type="GO" id="GO:0016791">
    <property type="term" value="F:phosphatase activity"/>
    <property type="evidence" value="ECO:0007669"/>
    <property type="project" value="TreeGrafter"/>
</dbReference>
<evidence type="ECO:0008006" key="6">
    <source>
        <dbReference type="Google" id="ProtNLM"/>
    </source>
</evidence>
<dbReference type="SUPFAM" id="SSF56784">
    <property type="entry name" value="HAD-like"/>
    <property type="match status" value="1"/>
</dbReference>
<organism evidence="5">
    <name type="scientific">marine metagenome</name>
    <dbReference type="NCBI Taxonomy" id="408172"/>
    <lineage>
        <taxon>unclassified sequences</taxon>
        <taxon>metagenomes</taxon>
        <taxon>ecological metagenomes</taxon>
    </lineage>
</organism>